<dbReference type="GO" id="GO:0008061">
    <property type="term" value="F:chitin binding"/>
    <property type="evidence" value="ECO:0007669"/>
    <property type="project" value="InterPro"/>
</dbReference>
<gene>
    <name evidence="2" type="ORF">RI129_010029</name>
</gene>
<sequence length="174" mass="19732">MCKTCKQSIYCLVDGDGFTEVPIADCTTISNCLNGTCLLGSNPQCETTLSFICRTPGMYPDPYDCKTFHHCVKPNKSSHENGALETFTDRCDGDYGYNALTTFCDVELDNSTCPKDNNIAECKFKGQTDSLPENPSLYYICQYYSDDDYTLYPFIYSCRKGMIYDPYLYLCKEK</sequence>
<feature type="domain" description="Chitin-binding type-2" evidence="1">
    <location>
        <begin position="50"/>
        <end position="115"/>
    </location>
</feature>
<dbReference type="InterPro" id="IPR036508">
    <property type="entry name" value="Chitin-bd_dom_sf"/>
</dbReference>
<proteinExistence type="predicted"/>
<dbReference type="Proteomes" id="UP001329430">
    <property type="component" value="Chromosome 7"/>
</dbReference>
<dbReference type="EMBL" id="JAVRBK010000007">
    <property type="protein sequence ID" value="KAK5641482.1"/>
    <property type="molecule type" value="Genomic_DNA"/>
</dbReference>
<dbReference type="InterPro" id="IPR002557">
    <property type="entry name" value="Chitin-bd_dom"/>
</dbReference>
<dbReference type="PROSITE" id="PS50940">
    <property type="entry name" value="CHIT_BIND_II"/>
    <property type="match status" value="1"/>
</dbReference>
<evidence type="ECO:0000313" key="2">
    <source>
        <dbReference type="EMBL" id="KAK5641482.1"/>
    </source>
</evidence>
<evidence type="ECO:0000313" key="3">
    <source>
        <dbReference type="Proteomes" id="UP001329430"/>
    </source>
</evidence>
<keyword evidence="3" id="KW-1185">Reference proteome</keyword>
<dbReference type="AlphaFoldDB" id="A0AAN7ZGG6"/>
<organism evidence="2 3">
    <name type="scientific">Pyrocoelia pectoralis</name>
    <dbReference type="NCBI Taxonomy" id="417401"/>
    <lineage>
        <taxon>Eukaryota</taxon>
        <taxon>Metazoa</taxon>
        <taxon>Ecdysozoa</taxon>
        <taxon>Arthropoda</taxon>
        <taxon>Hexapoda</taxon>
        <taxon>Insecta</taxon>
        <taxon>Pterygota</taxon>
        <taxon>Neoptera</taxon>
        <taxon>Endopterygota</taxon>
        <taxon>Coleoptera</taxon>
        <taxon>Polyphaga</taxon>
        <taxon>Elateriformia</taxon>
        <taxon>Elateroidea</taxon>
        <taxon>Lampyridae</taxon>
        <taxon>Lampyrinae</taxon>
        <taxon>Pyrocoelia</taxon>
    </lineage>
</organism>
<name>A0AAN7ZGG6_9COLE</name>
<protein>
    <recommendedName>
        <fullName evidence="1">Chitin-binding type-2 domain-containing protein</fullName>
    </recommendedName>
</protein>
<evidence type="ECO:0000259" key="1">
    <source>
        <dbReference type="PROSITE" id="PS50940"/>
    </source>
</evidence>
<reference evidence="2 3" key="1">
    <citation type="journal article" date="2024" name="Insects">
        <title>An Improved Chromosome-Level Genome Assembly of the Firefly Pyrocoelia pectoralis.</title>
        <authorList>
            <person name="Fu X."/>
            <person name="Meyer-Rochow V.B."/>
            <person name="Ballantyne L."/>
            <person name="Zhu X."/>
        </authorList>
    </citation>
    <scope>NUCLEOTIDE SEQUENCE [LARGE SCALE GENOMIC DNA]</scope>
    <source>
        <strain evidence="2">XCY_ONT2</strain>
    </source>
</reference>
<accession>A0AAN7ZGG6</accession>
<dbReference type="SUPFAM" id="SSF57625">
    <property type="entry name" value="Invertebrate chitin-binding proteins"/>
    <property type="match status" value="1"/>
</dbReference>
<dbReference type="GO" id="GO:0005576">
    <property type="term" value="C:extracellular region"/>
    <property type="evidence" value="ECO:0007669"/>
    <property type="project" value="InterPro"/>
</dbReference>
<comment type="caution">
    <text evidence="2">The sequence shown here is derived from an EMBL/GenBank/DDBJ whole genome shotgun (WGS) entry which is preliminary data.</text>
</comment>